<dbReference type="GO" id="GO:0046872">
    <property type="term" value="F:metal ion binding"/>
    <property type="evidence" value="ECO:0007669"/>
    <property type="project" value="UniProtKB-KW"/>
</dbReference>
<proteinExistence type="predicted"/>
<evidence type="ECO:0000313" key="8">
    <source>
        <dbReference type="Proteomes" id="UP000588158"/>
    </source>
</evidence>
<evidence type="ECO:0000256" key="6">
    <source>
        <dbReference type="SAM" id="MobiDB-lite"/>
    </source>
</evidence>
<dbReference type="PANTHER" id="PTHR31609">
    <property type="entry name" value="YDJC DEACETYLASE FAMILY MEMBER"/>
    <property type="match status" value="1"/>
</dbReference>
<name>A0A841ADH4_9MICO</name>
<dbReference type="PANTHER" id="PTHR31609:SF1">
    <property type="entry name" value="CARBOHYDRATE DEACETYLASE"/>
    <property type="match status" value="1"/>
</dbReference>
<dbReference type="SUPFAM" id="SSF88713">
    <property type="entry name" value="Glycoside hydrolase/deacetylase"/>
    <property type="match status" value="1"/>
</dbReference>
<dbReference type="GO" id="GO:0019213">
    <property type="term" value="F:deacetylase activity"/>
    <property type="evidence" value="ECO:0007669"/>
    <property type="project" value="TreeGrafter"/>
</dbReference>
<evidence type="ECO:0000256" key="5">
    <source>
        <dbReference type="ARBA" id="ARBA00023277"/>
    </source>
</evidence>
<comment type="cofactor">
    <cofactor evidence="1">
        <name>Mg(2+)</name>
        <dbReference type="ChEBI" id="CHEBI:18420"/>
    </cofactor>
</comment>
<dbReference type="InterPro" id="IPR011330">
    <property type="entry name" value="Glyco_hydro/deAcase_b/a-brl"/>
</dbReference>
<reference evidence="7 8" key="1">
    <citation type="submission" date="2020-08" db="EMBL/GenBank/DDBJ databases">
        <title>Sequencing the genomes of 1000 actinobacteria strains.</title>
        <authorList>
            <person name="Klenk H.-P."/>
        </authorList>
    </citation>
    <scope>NUCLEOTIDE SEQUENCE [LARGE SCALE GENOMIC DNA]</scope>
    <source>
        <strain evidence="7 8">DSM 28796</strain>
    </source>
</reference>
<evidence type="ECO:0000256" key="1">
    <source>
        <dbReference type="ARBA" id="ARBA00001946"/>
    </source>
</evidence>
<evidence type="ECO:0000256" key="3">
    <source>
        <dbReference type="ARBA" id="ARBA00022801"/>
    </source>
</evidence>
<keyword evidence="4" id="KW-0460">Magnesium</keyword>
<dbReference type="GO" id="GO:0005975">
    <property type="term" value="P:carbohydrate metabolic process"/>
    <property type="evidence" value="ECO:0007669"/>
    <property type="project" value="InterPro"/>
</dbReference>
<dbReference type="Proteomes" id="UP000588158">
    <property type="component" value="Unassembled WGS sequence"/>
</dbReference>
<organism evidence="7 8">
    <name type="scientific">Brachybacterium aquaticum</name>
    <dbReference type="NCBI Taxonomy" id="1432564"/>
    <lineage>
        <taxon>Bacteria</taxon>
        <taxon>Bacillati</taxon>
        <taxon>Actinomycetota</taxon>
        <taxon>Actinomycetes</taxon>
        <taxon>Micrococcales</taxon>
        <taxon>Dermabacteraceae</taxon>
        <taxon>Brachybacterium</taxon>
    </lineage>
</organism>
<dbReference type="RefSeq" id="WP_184324879.1">
    <property type="nucleotide sequence ID" value="NZ_JACHLZ010000001.1"/>
</dbReference>
<dbReference type="Pfam" id="PF04794">
    <property type="entry name" value="YdjC"/>
    <property type="match status" value="1"/>
</dbReference>
<evidence type="ECO:0008006" key="9">
    <source>
        <dbReference type="Google" id="ProtNLM"/>
    </source>
</evidence>
<keyword evidence="5" id="KW-0119">Carbohydrate metabolism</keyword>
<keyword evidence="2" id="KW-0479">Metal-binding</keyword>
<feature type="compositionally biased region" description="Basic and acidic residues" evidence="6">
    <location>
        <begin position="96"/>
        <end position="114"/>
    </location>
</feature>
<evidence type="ECO:0000313" key="7">
    <source>
        <dbReference type="EMBL" id="MBB5831405.1"/>
    </source>
</evidence>
<evidence type="ECO:0000256" key="2">
    <source>
        <dbReference type="ARBA" id="ARBA00022723"/>
    </source>
</evidence>
<sequence length="286" mass="30494">MSSCPDFRVHDAPAGERRLVITADDLGRDAAGTDTILSLWEDGAVTATSFIVVSPHAEAIAERLRADGRTPHLHVTLSSETDIAPWAPLSGGASLLDEHGTLPADPRRAEQRADPDEVRAELDAQLAWMHDRGLHPRAADSHASVLYGIHGGRLLKTALHWCADHGLGFRMPRHLDPFPRSGAFPPEALAGHRTAVALADALGVPLPAALLTNPLGAAELGDPARLAELLIAQLPALPPGTSELVLHPSADGPGVPAVRTWEAQLVRDPRFRDALEQAGLRTVRAW</sequence>
<protein>
    <recommendedName>
        <fullName evidence="9">ChbG/HpnK family deacetylase</fullName>
    </recommendedName>
</protein>
<dbReference type="Gene3D" id="3.20.20.370">
    <property type="entry name" value="Glycoside hydrolase/deacetylase"/>
    <property type="match status" value="1"/>
</dbReference>
<accession>A0A841ADH4</accession>
<dbReference type="AlphaFoldDB" id="A0A841ADH4"/>
<evidence type="ECO:0000256" key="4">
    <source>
        <dbReference type="ARBA" id="ARBA00022842"/>
    </source>
</evidence>
<gene>
    <name evidence="7" type="ORF">HNR70_001218</name>
</gene>
<dbReference type="EMBL" id="JACHLZ010000001">
    <property type="protein sequence ID" value="MBB5831405.1"/>
    <property type="molecule type" value="Genomic_DNA"/>
</dbReference>
<keyword evidence="8" id="KW-1185">Reference proteome</keyword>
<dbReference type="GO" id="GO:0016787">
    <property type="term" value="F:hydrolase activity"/>
    <property type="evidence" value="ECO:0007669"/>
    <property type="project" value="UniProtKB-KW"/>
</dbReference>
<comment type="caution">
    <text evidence="7">The sequence shown here is derived from an EMBL/GenBank/DDBJ whole genome shotgun (WGS) entry which is preliminary data.</text>
</comment>
<keyword evidence="3" id="KW-0378">Hydrolase</keyword>
<feature type="region of interest" description="Disordered" evidence="6">
    <location>
        <begin position="95"/>
        <end position="114"/>
    </location>
</feature>
<dbReference type="InterPro" id="IPR006879">
    <property type="entry name" value="YdjC-like"/>
</dbReference>